<comment type="caution">
    <text evidence="3">The sequence shown here is derived from an EMBL/GenBank/DDBJ whole genome shotgun (WGS) entry which is preliminary data.</text>
</comment>
<dbReference type="InterPro" id="IPR036526">
    <property type="entry name" value="C-N_Hydrolase_sf"/>
</dbReference>
<dbReference type="PROSITE" id="PS50263">
    <property type="entry name" value="CN_HYDROLASE"/>
    <property type="match status" value="1"/>
</dbReference>
<dbReference type="SUPFAM" id="SSF56317">
    <property type="entry name" value="Carbon-nitrogen hydrolase"/>
    <property type="match status" value="1"/>
</dbReference>
<keyword evidence="1 3" id="KW-0378">Hydrolase</keyword>
<sequence>MSSIRITVCQLRDDPKGLAEDWAGLVDHVKQNHSDLVLLPEMPFAPWVMLEDQPSLQKWVEFVHQHDQWMQRLPELNPAVVSATRPVISNGRWLNEAFLWDAENGYRAVHHKTYLPDEPGFWEATWYDRGPVQFIPTNTRFGKVGFLVCTEIWFTEHARSYAHQGVRILLSPRATEKATTDKWVMGGRVAAVMSGAYCLSSNRWGATGAGFDWGGSGWVAEPDQGDLLAVTDQQKPFVTVEIDLSKADHAKNGYPRYVKE</sequence>
<protein>
    <submittedName>
        <fullName evidence="3">Carbon-nitrogen hydrolase family protein</fullName>
    </submittedName>
</protein>
<dbReference type="EMBL" id="DSXR01000052">
    <property type="protein sequence ID" value="HGS86986.1"/>
    <property type="molecule type" value="Genomic_DNA"/>
</dbReference>
<dbReference type="InterPro" id="IPR050345">
    <property type="entry name" value="Aliph_Amidase/BUP"/>
</dbReference>
<dbReference type="GO" id="GO:0050126">
    <property type="term" value="F:N-carbamoylputrescine amidase activity"/>
    <property type="evidence" value="ECO:0007669"/>
    <property type="project" value="TreeGrafter"/>
</dbReference>
<name>A0A7C4KYR7_9CHLR</name>
<dbReference type="Pfam" id="PF00795">
    <property type="entry name" value="CN_hydrolase"/>
    <property type="match status" value="1"/>
</dbReference>
<evidence type="ECO:0000256" key="1">
    <source>
        <dbReference type="ARBA" id="ARBA00022801"/>
    </source>
</evidence>
<dbReference type="CDD" id="cd07197">
    <property type="entry name" value="nitrilase"/>
    <property type="match status" value="1"/>
</dbReference>
<reference evidence="3" key="1">
    <citation type="journal article" date="2020" name="mSystems">
        <title>Genome- and Community-Level Interaction Insights into Carbon Utilization and Element Cycling Functions of Hydrothermarchaeota in Hydrothermal Sediment.</title>
        <authorList>
            <person name="Zhou Z."/>
            <person name="Liu Y."/>
            <person name="Xu W."/>
            <person name="Pan J."/>
            <person name="Luo Z.H."/>
            <person name="Li M."/>
        </authorList>
    </citation>
    <scope>NUCLEOTIDE SEQUENCE [LARGE SCALE GENOMIC DNA]</scope>
    <source>
        <strain evidence="3">SpSt-556</strain>
    </source>
</reference>
<feature type="domain" description="CN hydrolase" evidence="2">
    <location>
        <begin position="4"/>
        <end position="244"/>
    </location>
</feature>
<organism evidence="3">
    <name type="scientific">Bellilinea caldifistulae</name>
    <dbReference type="NCBI Taxonomy" id="360411"/>
    <lineage>
        <taxon>Bacteria</taxon>
        <taxon>Bacillati</taxon>
        <taxon>Chloroflexota</taxon>
        <taxon>Anaerolineae</taxon>
        <taxon>Anaerolineales</taxon>
        <taxon>Anaerolineaceae</taxon>
        <taxon>Bellilinea</taxon>
    </lineage>
</organism>
<dbReference type="InterPro" id="IPR003010">
    <property type="entry name" value="C-N_Hydrolase"/>
</dbReference>
<dbReference type="PANTHER" id="PTHR43674:SF2">
    <property type="entry name" value="BETA-UREIDOPROPIONASE"/>
    <property type="match status" value="1"/>
</dbReference>
<dbReference type="GO" id="GO:0033388">
    <property type="term" value="P:putrescine biosynthetic process from arginine"/>
    <property type="evidence" value="ECO:0007669"/>
    <property type="project" value="TreeGrafter"/>
</dbReference>
<evidence type="ECO:0000259" key="2">
    <source>
        <dbReference type="PROSITE" id="PS50263"/>
    </source>
</evidence>
<proteinExistence type="predicted"/>
<dbReference type="PANTHER" id="PTHR43674">
    <property type="entry name" value="NITRILASE C965.09-RELATED"/>
    <property type="match status" value="1"/>
</dbReference>
<dbReference type="Gene3D" id="3.60.110.10">
    <property type="entry name" value="Carbon-nitrogen hydrolase"/>
    <property type="match status" value="1"/>
</dbReference>
<accession>A0A7C4KYR7</accession>
<evidence type="ECO:0000313" key="3">
    <source>
        <dbReference type="EMBL" id="HGS86986.1"/>
    </source>
</evidence>
<dbReference type="AlphaFoldDB" id="A0A7C4KYR7"/>
<gene>
    <name evidence="3" type="ORF">ENT17_05140</name>
</gene>